<feature type="domain" description="BIG2" evidence="7">
    <location>
        <begin position="2141"/>
        <end position="2221"/>
    </location>
</feature>
<dbReference type="InterPro" id="IPR001343">
    <property type="entry name" value="Hemolysn_Ca-bd"/>
</dbReference>
<dbReference type="Pfam" id="PF07603">
    <property type="entry name" value="Lcl_C"/>
    <property type="match status" value="3"/>
</dbReference>
<evidence type="ECO:0000256" key="2">
    <source>
        <dbReference type="ARBA" id="ARBA00022737"/>
    </source>
</evidence>
<accession>A0A1I1T4Z8</accession>
<dbReference type="InterPro" id="IPR003343">
    <property type="entry name" value="Big_2"/>
</dbReference>
<dbReference type="SUPFAM" id="SSF49313">
    <property type="entry name" value="Cadherin-like"/>
    <property type="match status" value="3"/>
</dbReference>
<dbReference type="Pfam" id="PF05345">
    <property type="entry name" value="He_PIG"/>
    <property type="match status" value="3"/>
</dbReference>
<feature type="domain" description="PKD/Chitinase" evidence="6">
    <location>
        <begin position="1792"/>
        <end position="1873"/>
    </location>
</feature>
<gene>
    <name evidence="9" type="ORF">SAMN02745724_04793</name>
</gene>
<keyword evidence="10" id="KW-1185">Reference proteome</keyword>
<feature type="domain" description="Dystroglycan-type cadherin-like" evidence="8">
    <location>
        <begin position="527"/>
        <end position="615"/>
    </location>
</feature>
<feature type="domain" description="PKD/Chitinase" evidence="6">
    <location>
        <begin position="440"/>
        <end position="521"/>
    </location>
</feature>
<evidence type="ECO:0000256" key="5">
    <source>
        <dbReference type="SAM" id="MobiDB-lite"/>
    </source>
</evidence>
<dbReference type="NCBIfam" id="NF012211">
    <property type="entry name" value="tand_rpt_95"/>
    <property type="match status" value="3"/>
</dbReference>
<protein>
    <submittedName>
        <fullName evidence="9">RHS repeat-associated core domain-containing protein</fullName>
    </submittedName>
</protein>
<dbReference type="InterPro" id="IPR010566">
    <property type="entry name" value="Haemolys_ca-bd"/>
</dbReference>
<dbReference type="OrthoDB" id="5242130at2"/>
<dbReference type="Gene3D" id="2.60.40.10">
    <property type="entry name" value="Immunoglobulins"/>
    <property type="match status" value="6"/>
</dbReference>
<dbReference type="SUPFAM" id="SSF51120">
    <property type="entry name" value="beta-Roll"/>
    <property type="match status" value="2"/>
</dbReference>
<evidence type="ECO:0000313" key="10">
    <source>
        <dbReference type="Proteomes" id="UP000198862"/>
    </source>
</evidence>
<dbReference type="Proteomes" id="UP000198862">
    <property type="component" value="Unassembled WGS sequence"/>
</dbReference>
<keyword evidence="4" id="KW-1015">Disulfide bond</keyword>
<dbReference type="Gene3D" id="2.150.10.10">
    <property type="entry name" value="Serralysin-like metalloprotease, C-terminal"/>
    <property type="match status" value="2"/>
</dbReference>
<dbReference type="RefSeq" id="WP_091990760.1">
    <property type="nucleotide sequence ID" value="NZ_FOLO01000066.1"/>
</dbReference>
<feature type="region of interest" description="Disordered" evidence="5">
    <location>
        <begin position="208"/>
        <end position="256"/>
    </location>
</feature>
<dbReference type="InterPro" id="IPR056820">
    <property type="entry name" value="TEN_TTR-like"/>
</dbReference>
<dbReference type="InterPro" id="IPR013783">
    <property type="entry name" value="Ig-like_fold"/>
</dbReference>
<dbReference type="NCBIfam" id="TIGR01643">
    <property type="entry name" value="YD_repeat_2x"/>
    <property type="match status" value="1"/>
</dbReference>
<dbReference type="SMART" id="SM00089">
    <property type="entry name" value="PKD"/>
    <property type="match status" value="2"/>
</dbReference>
<dbReference type="Pfam" id="PF25023">
    <property type="entry name" value="TEN_YD-shell"/>
    <property type="match status" value="1"/>
</dbReference>
<dbReference type="InterPro" id="IPR006530">
    <property type="entry name" value="YD"/>
</dbReference>
<evidence type="ECO:0000259" key="6">
    <source>
        <dbReference type="SMART" id="SM00089"/>
    </source>
</evidence>
<dbReference type="InterPro" id="IPR022385">
    <property type="entry name" value="Rhs_assc_core"/>
</dbReference>
<dbReference type="PANTHER" id="PTHR11219:SF69">
    <property type="entry name" value="TENEURIN-A"/>
    <property type="match status" value="1"/>
</dbReference>
<feature type="domain" description="Dystroglycan-type cadherin-like" evidence="8">
    <location>
        <begin position="441"/>
        <end position="524"/>
    </location>
</feature>
<dbReference type="InterPro" id="IPR008969">
    <property type="entry name" value="CarboxyPept-like_regulatory"/>
</dbReference>
<evidence type="ECO:0000256" key="3">
    <source>
        <dbReference type="ARBA" id="ARBA00022837"/>
    </source>
</evidence>
<evidence type="ECO:0000256" key="1">
    <source>
        <dbReference type="ARBA" id="ARBA00022536"/>
    </source>
</evidence>
<dbReference type="SUPFAM" id="SSF49299">
    <property type="entry name" value="PKD domain"/>
    <property type="match status" value="1"/>
</dbReference>
<evidence type="ECO:0000256" key="4">
    <source>
        <dbReference type="ARBA" id="ARBA00023157"/>
    </source>
</evidence>
<keyword evidence="1" id="KW-0245">EGF-like domain</keyword>
<dbReference type="Pfam" id="PF17963">
    <property type="entry name" value="Big_9"/>
    <property type="match status" value="4"/>
</dbReference>
<dbReference type="NCBIfam" id="TIGR03696">
    <property type="entry name" value="Rhs_assc_core"/>
    <property type="match status" value="1"/>
</dbReference>
<dbReference type="InterPro" id="IPR035940">
    <property type="entry name" value="CAP_sf"/>
</dbReference>
<proteinExistence type="predicted"/>
<dbReference type="GO" id="GO:0005509">
    <property type="term" value="F:calcium ion binding"/>
    <property type="evidence" value="ECO:0007669"/>
    <property type="project" value="InterPro"/>
</dbReference>
<dbReference type="Pfam" id="PF25020">
    <property type="entry name" value="TTR_TEN1-4"/>
    <property type="match status" value="1"/>
</dbReference>
<dbReference type="InterPro" id="IPR051216">
    <property type="entry name" value="Teneurin"/>
</dbReference>
<dbReference type="Gene3D" id="2.60.40.2810">
    <property type="match status" value="1"/>
</dbReference>
<dbReference type="Pfam" id="PF00353">
    <property type="entry name" value="HemolysinCabind"/>
    <property type="match status" value="5"/>
</dbReference>
<dbReference type="GO" id="GO:0042803">
    <property type="term" value="F:protein homodimerization activity"/>
    <property type="evidence" value="ECO:0007669"/>
    <property type="project" value="TreeGrafter"/>
</dbReference>
<keyword evidence="2" id="KW-0677">Repeat</keyword>
<dbReference type="InterPro" id="IPR006644">
    <property type="entry name" value="Cadg"/>
</dbReference>
<dbReference type="InterPro" id="IPR056823">
    <property type="entry name" value="TEN-like_YD-shell"/>
</dbReference>
<dbReference type="STRING" id="1123010.SAMN02745724_04793"/>
<dbReference type="InterPro" id="IPR011049">
    <property type="entry name" value="Serralysin-like_metalloprot_C"/>
</dbReference>
<dbReference type="PROSITE" id="PS00330">
    <property type="entry name" value="HEMOLYSIN_CALCIUM"/>
    <property type="match status" value="3"/>
</dbReference>
<feature type="compositionally biased region" description="Gly residues" evidence="5">
    <location>
        <begin position="213"/>
        <end position="231"/>
    </location>
</feature>
<dbReference type="GO" id="GO:0016020">
    <property type="term" value="C:membrane"/>
    <property type="evidence" value="ECO:0007669"/>
    <property type="project" value="InterPro"/>
</dbReference>
<name>A0A1I1T4Z8_9GAMM</name>
<evidence type="ECO:0000313" key="9">
    <source>
        <dbReference type="EMBL" id="SFD53815.1"/>
    </source>
</evidence>
<dbReference type="InterPro" id="IPR035986">
    <property type="entry name" value="PKD_dom_sf"/>
</dbReference>
<evidence type="ECO:0000259" key="7">
    <source>
        <dbReference type="SMART" id="SM00635"/>
    </source>
</evidence>
<dbReference type="Gene3D" id="3.40.33.10">
    <property type="entry name" value="CAP"/>
    <property type="match status" value="1"/>
</dbReference>
<keyword evidence="3" id="KW-0106">Calcium</keyword>
<reference evidence="9 10" key="1">
    <citation type="submission" date="2016-10" db="EMBL/GenBank/DDBJ databases">
        <authorList>
            <person name="de Groot N.N."/>
        </authorList>
    </citation>
    <scope>NUCLEOTIDE SEQUENCE [LARGE SCALE GENOMIC DNA]</scope>
    <source>
        <strain evidence="9 10">DSM 6059</strain>
    </source>
</reference>
<dbReference type="GO" id="GO:0050839">
    <property type="term" value="F:cell adhesion molecule binding"/>
    <property type="evidence" value="ECO:0007669"/>
    <property type="project" value="TreeGrafter"/>
</dbReference>
<dbReference type="PANTHER" id="PTHR11219">
    <property type="entry name" value="TENEURIN AND N-ACETYLGLUCOSAMINE-1-PHOSPHODIESTER ALPHA-N-ACETYLGLUCOSAMINIDASE"/>
    <property type="match status" value="1"/>
</dbReference>
<organism evidence="9 10">
    <name type="scientific">Pseudoalteromonas denitrificans DSM 6059</name>
    <dbReference type="NCBI Taxonomy" id="1123010"/>
    <lineage>
        <taxon>Bacteria</taxon>
        <taxon>Pseudomonadati</taxon>
        <taxon>Pseudomonadota</taxon>
        <taxon>Gammaproteobacteria</taxon>
        <taxon>Alteromonadales</taxon>
        <taxon>Pseudoalteromonadaceae</taxon>
        <taxon>Pseudoalteromonas</taxon>
    </lineage>
</organism>
<dbReference type="Gene3D" id="2.60.40.3440">
    <property type="match status" value="2"/>
</dbReference>
<dbReference type="SMART" id="SM00635">
    <property type="entry name" value="BID_2"/>
    <property type="match status" value="1"/>
</dbReference>
<dbReference type="InterPro" id="IPR018511">
    <property type="entry name" value="Hemolysin-typ_Ca-bd_CS"/>
</dbReference>
<dbReference type="SMART" id="SM00736">
    <property type="entry name" value="CADG"/>
    <property type="match status" value="2"/>
</dbReference>
<dbReference type="InterPro" id="IPR011460">
    <property type="entry name" value="Lcl_C"/>
</dbReference>
<dbReference type="InterPro" id="IPR015919">
    <property type="entry name" value="Cadherin-like_sf"/>
</dbReference>
<dbReference type="Gene3D" id="2.60.40.1080">
    <property type="match status" value="1"/>
</dbReference>
<dbReference type="Pfam" id="PF06594">
    <property type="entry name" value="HCBP_related"/>
    <property type="match status" value="2"/>
</dbReference>
<evidence type="ECO:0000259" key="8">
    <source>
        <dbReference type="SMART" id="SM00736"/>
    </source>
</evidence>
<dbReference type="SUPFAM" id="SSF49464">
    <property type="entry name" value="Carboxypeptidase regulatory domain-like"/>
    <property type="match status" value="1"/>
</dbReference>
<dbReference type="InterPro" id="IPR022409">
    <property type="entry name" value="PKD/Chitinase_dom"/>
</dbReference>
<dbReference type="Gene3D" id="2.180.10.10">
    <property type="entry name" value="RHS repeat-associated core"/>
    <property type="match status" value="2"/>
</dbReference>
<dbReference type="GO" id="GO:0046982">
    <property type="term" value="F:protein heterodimerization activity"/>
    <property type="evidence" value="ECO:0007669"/>
    <property type="project" value="TreeGrafter"/>
</dbReference>
<dbReference type="GO" id="GO:0007157">
    <property type="term" value="P:heterophilic cell-cell adhesion via plasma membrane cell adhesion molecules"/>
    <property type="evidence" value="ECO:0007669"/>
    <property type="project" value="TreeGrafter"/>
</dbReference>
<dbReference type="PRINTS" id="PR00313">
    <property type="entry name" value="CABNDNGRPT"/>
</dbReference>
<dbReference type="EMBL" id="FOLO01000066">
    <property type="protein sequence ID" value="SFD53815.1"/>
    <property type="molecule type" value="Genomic_DNA"/>
</dbReference>
<sequence>MLHSKLARYVMYLTLAITAHFSYSSNDIPPILGDYSNVVMGTDSDDQLYHGNGSDFLSGLAGNDQLFGLGGNDKLDGGAGNDYIDGGEGNDVQFGGADDDQLGGDTGNDWLSGGLGNDKYVVRPNNGQDTINNSTSDGIDWVIFSGGITIDKLSYYRVGDDLEIRIKDSTDTLTITKWFFDDSYQVDYIQPDTSTGISASQITAQAIVDDGSGDTGGGDSGGGDSGGGNTDGGDSDSDTNAHFEPPVTGNYKNEVTGTDEGEQLYFGNESDYLIGLGGDDQLFGLGGNDKLKGGDGNDYFNGAEGDDVQLGGSGDDQLGGDPGNDWLRGGLGNDKYVIRPGNGKDTINNSTSDGIDWILFTDSLTEDVLSYFQVGDNLEIRIENTEDTVTVLGWFLSQNNQVDYIQPSGKAGISAAQITQMATPDDTAPVENQAPHITSQPVITAIDNIAYYYKVEAEDPADNILFSLNTAPAGLIINQVSGEISWTPTIDQIGNHNVEVLVTDSEGLTDSQSFTLVVEKNDYPPKITSSPIETAIEITPYYYDVEAQDDENGLVFSLTQAPTGLTIDANTGEIKWTPTTEQIGEHNIQVVVTDTDGLTDTQNFTIVVAKKTYPPKITSTPPIQAFVSRGYDYNLVINDFDQKDNFEFFLLLSPTGMSIDKREGNIFWSPEESDIGDHIIKVQVKDDTGLTAEQTFNINVILNHSPKIISPPEIFSLSNQVYRYEVKAVDSDGDNLTYSLLEKPEGMTISGEGVINWLATQKSKESIEVQVSDTYGFKEIQSYVLITVDDTDFDGVNDQIDQCPDSVIDETVNDNGCTESQITQQKRLRNSKVPKTGSNQVLRAFDDASLNWGAERHYIQNPGDQYVVDQVNNLVWQDDIDTVNLKLNYPAATAYCDALELGGITDWYLPSRLQILFLLDYSKGNHNRALLDTAFQNVPESDRSDASYFDYWVSEVSHLILNGGAEYDVASQINIFTGKVNGRNGINHMYETSHVRCVSGNSTFKPEYELASTNYSVFRSDVSLIDNTNNIMWQLNKNDIDKSLFTWKEAINYCENIVHANANDWRLPNINELQSVSTEEDFQKYKYQYNGIRFLAGYKWDIWSTTPTISRSHVYSFGKDMTRFYRTLTISPTDDEKARVLCVRDFSKPKIILEVPTEITFGQNISLDASKSKSDDGEVIEFRWFNYLNKAHLSGAVITTRHFPVGMNEIQLTVKNNRGVQTKKTIFINVKPSSSNTKPVAYNKVFDFKATHKNVYPISLSGTDADGDNLIYEIIQKPKTGYLKTVEPYSDDFTFEYFSGEGTSDNIVFRIFDGQSYSDEAVITINTLGVVAVPHIERHSWYATEEDIPIDIVLEGYDRDGDSVTFSSLDKRIVINGNIATFTPFRNVAGIQEFNFYASDNKGNFGGAYIRVTVSQINDAPIAESKSFTVQQDELLNFILPAMDVDNTNISYQLLSQPQHGQLTLTENKVVYTPADNYVGRESFTYKASDGSLDSNIANITINILPPNSPPIAFDDNVKIKHEQSFLDITLQATDTFTKKLTFYLVGQPIHGRLEFTGNNSSSFFNTLRYFPNSKYSGNDSFTFKVNDGKLDSNIATISISTSDTNKAPIAISSNIELVEDVETNITLQANDENSDDLTYQLVTLPTYGQVVISDNNVVYTPSENYFGNDSFSFKANDSALNSNIAMVNLTIVPVNDEPNAQTQKIYLSGTTASVKFTLTATDPDSTALTYQVIDVSKYGQIEVVNNDVIYTKPPGFVGEDSITFKANDGMLDSENATIIFELWPGKVDDIVADAGEDISITVGEEVSFDATNSRAKKGIASYEWSLANDILSTEAIFTTTNLPVGINTVILKVTDMNGLEGSDEVQISVNYQLQQCEVKQVEDDSDYIDSYPEKNISWTGKNYTDVAEIEKAFNHARFIDQTINKYLKMPTQATWDAMSAQEQGLFLINSEREARGIKPYVGISTEIAEVAMQYAEHIRSNNEVITHTRSSDNASPTDRLNENAKIAANNEGTLESLAAYMGENSSGALVNAIYSWTYADKYPLSGVAWGHRSHNLYTQFLANSYSKFSEGLLGFGISVGDYDPTTNNPDKQGSVVVMNSLKPGESWDYSNTKIVDTRNAHQCADDLALTIDNSQVSLIGLKAITISPTNISLAINETESFTVTGLFEDGSEQDLSAGVSFIADERSVIAIEQGLITGKLAGKATVSARVGQLHSNRISVYVGVKTDTSNLVDNSAEQLLKHIPVNATKKQYDPKAVSIFTGLVLDKSGIGISGVNIAFHNKPELGSVLTDVEGRFIITAASGGQTLVYSKPNYLTVHRSTIAASNNWARLADVTLLALDNKKTAINLNSGEVQVHQSSMISDEFGSRATTLVFNDVTSATVWSKDGSSRQLSEFFVQATEYETPGSMPGNLPEESAFTYCSELQIPGVGDDENVVFNSPVVMYVDNFLEFSVGEIVPVGYFDRIDSKWKASENGVVVKLLDSNNDGVVDGLDYTGDNLADDINNNGSTSDEIAGIEGYSPGATYWRGAFNHFTPFDYNWPANTDGTYPVDINVQSEQEDPQDNECASVNSYIKPKSLSFHEDIAVAGTGLTLHYSSQRTHGYHHKISANVSGETIPDGVIEMLATLEIGGKRLVQSFAPDTLQNVEFIWDGTDVNGEVMHGASRGRLSIGYKYQAEYFSAGNIAESGLTLNSFATAWAQWGTDSLGIQSREDIIRWSVGVVTLFNAPISQIANGWSLSNHHVLGPNRLIYKGDGEVKEVNVQTNIFKTDITQSQYIGDDGYYQSAGRDIDYSVDEQGILTDHVTKLKWQYQPVNQVEFTSYPDAYQYCAALELGNEKNWRLPYRTEITYAVHKSAGNFDFPIYNMAANNFWFKGAVNQEKPTPVLCVSGERLFTIAHTYRVNNEVKQIQIDHKNGLMWQDTPSVVEDTFSWTDSLDMCESLEHAGFSNWRLPNINELKSAEFDISGFKYALDMAGFWSSTPNILDPENQAWLAWSLGSSPAESHNEKNLARCVRTDTTNSAVSPYIFDSSGKHIKTIDMTTGKTLTTFQYDQQGRLISLEDRFDNTISISRNAQGIATQITSPDGFVTKLTVDENHDLTRAEYDDGSAYTFAYIDSLMTEEMDPNGNQYDKVYSSIGRIEQTQDPEGGQWNFFNLQNKLTNVTSYGYTTAENNRYQSASSLLLNGDSKLVTTYADNSQREKITQADGLKESLNVSDTYSVIDKIIDEKTNQPIPHVITTTMPSGLKSVTQIDKTYGDNGTDTSKITVTVNSNNKVNTVFKNINTGEQINTTAGNRTINYMTDPQTQLHMSTQVSGLTASENQYDAKGRLISSSMGDRVTRYTYDDVNSKGGLTAITDAKGYSTYFEYDIMGRVIKTTYPDGGVLEQSYDFNGNMLSLTPPGQPEHRFNYNSVDNATAYTPPVVTTVDGQNEAEAVPAPATTYDYDKDRKLTKVTRPDGQIVSVNYTKGTDQVASMDIPRGTYSYSYDQHGKMTAVIAPDNSKVSYEYDGSLPISETLTGEINGTISQTFNNDFNVTQQCINSTNCIDYQYEHDGLVTAAGDLTISHEAQKGGIINGTKLINITSNFDHNTFAERQAETVDFNATQLFSVDYTRDKLGRITQKVEVVANTTKTTEYEYGLGGRLTQVKTDGNITATYGFGKNGNRTHIDGVEVATFDTQDRITSFKGNRYTYNENGELQSKTNTVINELTNYSYDVLGNLLAVNIPDEGSSENRVNIDYIVDGLNRRIGKKVNGVLIKGWLYQGQLNPVAELDASNNIVSRFVYADRVNIPSYMIKGGKTYRIIPDHLGSPRLVVNAETGEIAQALEYDVWGNITSDTNPDFQPFGFAGGLYDRDTKLTRFGARDYDAEIGRWTSKDPIRFAGGDSNIYGYVLGDPVNYFDPNGLKRQIHFIRGIPSDGKPYYSIAGNHGFYTPQHANFYSVLAAGKETGKLNLLSRWNQINTDVGHFGTFDFQREAQGSSTDFYFILAFTDSSNYAVGVYMFGAGYSISEMNSIAGGFANLLSSNSGDQIQKTMWEAGWKDAKNGNLKFTNSCPSK</sequence>